<reference evidence="3" key="1">
    <citation type="submission" date="2020-11" db="EMBL/GenBank/DDBJ databases">
        <title>Whole-genome analyses of Nonomuraea sp. K274.</title>
        <authorList>
            <person name="Veyisoglu A."/>
        </authorList>
    </citation>
    <scope>NUCLEOTIDE SEQUENCE</scope>
    <source>
        <strain evidence="3">K274</strain>
    </source>
</reference>
<dbReference type="SUPFAM" id="SSF50475">
    <property type="entry name" value="FMN-binding split barrel"/>
    <property type="match status" value="1"/>
</dbReference>
<keyword evidence="1" id="KW-0560">Oxidoreductase</keyword>
<dbReference type="InterPro" id="IPR052019">
    <property type="entry name" value="F420H2_bilvrd_red/Heme_oxyg"/>
</dbReference>
<dbReference type="InterPro" id="IPR011576">
    <property type="entry name" value="Pyridox_Oxase_N"/>
</dbReference>
<dbReference type="RefSeq" id="WP_195894539.1">
    <property type="nucleotide sequence ID" value="NZ_JADOGI010000015.1"/>
</dbReference>
<evidence type="ECO:0000313" key="4">
    <source>
        <dbReference type="Proteomes" id="UP000605361"/>
    </source>
</evidence>
<dbReference type="NCBIfam" id="TIGR03618">
    <property type="entry name" value="Rv1155_F420"/>
    <property type="match status" value="1"/>
</dbReference>
<feature type="domain" description="Pyridoxamine 5'-phosphate oxidase N-terminal" evidence="2">
    <location>
        <begin position="7"/>
        <end position="132"/>
    </location>
</feature>
<dbReference type="Pfam" id="PF01243">
    <property type="entry name" value="PNPOx_N"/>
    <property type="match status" value="1"/>
</dbReference>
<evidence type="ECO:0000256" key="1">
    <source>
        <dbReference type="ARBA" id="ARBA00023002"/>
    </source>
</evidence>
<proteinExistence type="predicted"/>
<organism evidence="3 4">
    <name type="scientific">Nonomuraea cypriaca</name>
    <dbReference type="NCBI Taxonomy" id="1187855"/>
    <lineage>
        <taxon>Bacteria</taxon>
        <taxon>Bacillati</taxon>
        <taxon>Actinomycetota</taxon>
        <taxon>Actinomycetes</taxon>
        <taxon>Streptosporangiales</taxon>
        <taxon>Streptosporangiaceae</taxon>
        <taxon>Nonomuraea</taxon>
    </lineage>
</organism>
<dbReference type="InterPro" id="IPR019920">
    <property type="entry name" value="F420-binding_dom_put"/>
</dbReference>
<sequence length="141" mass="15897">MERMSDAEWRKFVLTGTRTGKLAVTQPNGLPHVTPIWFLLDEDDVVFNTSETSLKGQALRHNPQAALCVDDQEPPYSYVLIKGNATLSLDQEELLAWAIEIGRRYMGDDRAQEFGTRNAVPGEYLVRLHIDNVIAQRAIAE</sequence>
<protein>
    <submittedName>
        <fullName evidence="3">PPOX class F420-dependent oxidoreductase</fullName>
    </submittedName>
</protein>
<dbReference type="Proteomes" id="UP000605361">
    <property type="component" value="Unassembled WGS sequence"/>
</dbReference>
<dbReference type="InterPro" id="IPR012349">
    <property type="entry name" value="Split_barrel_FMN-bd"/>
</dbReference>
<dbReference type="GO" id="GO:0070967">
    <property type="term" value="F:coenzyme F420 binding"/>
    <property type="evidence" value="ECO:0007669"/>
    <property type="project" value="TreeGrafter"/>
</dbReference>
<dbReference type="AlphaFoldDB" id="A0A931EYU0"/>
<dbReference type="PANTHER" id="PTHR35176">
    <property type="entry name" value="HEME OXYGENASE HI_0854-RELATED"/>
    <property type="match status" value="1"/>
</dbReference>
<name>A0A931EYU0_9ACTN</name>
<dbReference type="EMBL" id="JADOGI010000015">
    <property type="protein sequence ID" value="MBF8185556.1"/>
    <property type="molecule type" value="Genomic_DNA"/>
</dbReference>
<keyword evidence="4" id="KW-1185">Reference proteome</keyword>
<dbReference type="GO" id="GO:0005829">
    <property type="term" value="C:cytosol"/>
    <property type="evidence" value="ECO:0007669"/>
    <property type="project" value="TreeGrafter"/>
</dbReference>
<evidence type="ECO:0000313" key="3">
    <source>
        <dbReference type="EMBL" id="MBF8185556.1"/>
    </source>
</evidence>
<dbReference type="PANTHER" id="PTHR35176:SF1">
    <property type="entry name" value="F420H(2)-DEPENDENT BILIVERDIN REDUCTASE"/>
    <property type="match status" value="1"/>
</dbReference>
<gene>
    <name evidence="3" type="ORF">ITP53_07365</name>
</gene>
<dbReference type="GO" id="GO:0016627">
    <property type="term" value="F:oxidoreductase activity, acting on the CH-CH group of donors"/>
    <property type="evidence" value="ECO:0007669"/>
    <property type="project" value="TreeGrafter"/>
</dbReference>
<accession>A0A931EYU0</accession>
<dbReference type="Gene3D" id="2.30.110.10">
    <property type="entry name" value="Electron Transport, Fmn-binding Protein, Chain A"/>
    <property type="match status" value="1"/>
</dbReference>
<evidence type="ECO:0000259" key="2">
    <source>
        <dbReference type="Pfam" id="PF01243"/>
    </source>
</evidence>
<comment type="caution">
    <text evidence="3">The sequence shown here is derived from an EMBL/GenBank/DDBJ whole genome shotgun (WGS) entry which is preliminary data.</text>
</comment>